<evidence type="ECO:0000313" key="3">
    <source>
        <dbReference type="EMBL" id="ADH84741.1"/>
    </source>
</evidence>
<dbReference type="eggNOG" id="COG2378">
    <property type="taxonomic scope" value="Bacteria"/>
</dbReference>
<name>D6Z584_DESAT</name>
<evidence type="ECO:0000259" key="2">
    <source>
        <dbReference type="Pfam" id="PF25583"/>
    </source>
</evidence>
<dbReference type="EMBL" id="CP001940">
    <property type="protein sequence ID" value="ADH84741.1"/>
    <property type="molecule type" value="Genomic_DNA"/>
</dbReference>
<accession>D6Z584</accession>
<dbReference type="Pfam" id="PF25583">
    <property type="entry name" value="WCX"/>
    <property type="match status" value="1"/>
</dbReference>
<dbReference type="InParanoid" id="D6Z584"/>
<reference evidence="4" key="1">
    <citation type="submission" date="2010-02" db="EMBL/GenBank/DDBJ databases">
        <title>Complete sequence of Desulfurivibrio alkaliphilus AHT2.</title>
        <authorList>
            <consortium name="US DOE Joint Genome Institute"/>
            <person name="Pitluck S."/>
            <person name="Chertkov O."/>
            <person name="Detter J.C."/>
            <person name="Han C."/>
            <person name="Tapia R."/>
            <person name="Larimer F."/>
            <person name="Land M."/>
            <person name="Hauser L."/>
            <person name="Kyrpides N."/>
            <person name="Mikhailova N."/>
            <person name="Sorokin D.Y."/>
            <person name="Muyzer G."/>
            <person name="Woyke T."/>
        </authorList>
    </citation>
    <scope>NUCLEOTIDE SEQUENCE [LARGE SCALE GENOMIC DNA]</scope>
    <source>
        <strain evidence="4">DSM 19089 / UNIQEM U267 / AHT2</strain>
    </source>
</reference>
<sequence length="188" mass="20910">MSSKPDRIYWLYQQLKADRCPSRARLDRRPYPERRKLLPAAIRCGCPHPPILRDFQRRGGPAAGHPEIRPLHGPFRRPGILAPGAAHPEQHTEATADGGLLLTLPVTNHTEIMMQTLRYGHHVEVLAPPELRRRVVEEIRRMGGVYGGVSNGAGGHFFGFGKFSDGVGHYMGQGVVTLDGHGIWRSSF</sequence>
<evidence type="ECO:0000313" key="4">
    <source>
        <dbReference type="Proteomes" id="UP000001508"/>
    </source>
</evidence>
<proteinExistence type="predicted"/>
<protein>
    <recommendedName>
        <fullName evidence="2">WCX domain-containing protein</fullName>
    </recommendedName>
</protein>
<keyword evidence="4" id="KW-1185">Reference proteome</keyword>
<feature type="domain" description="WCX" evidence="2">
    <location>
        <begin position="88"/>
        <end position="142"/>
    </location>
</feature>
<gene>
    <name evidence="3" type="ordered locus">DaAHT2_0025</name>
</gene>
<dbReference type="STRING" id="589865.DaAHT2_0025"/>
<dbReference type="InterPro" id="IPR057727">
    <property type="entry name" value="WCX_dom"/>
</dbReference>
<feature type="region of interest" description="Disordered" evidence="1">
    <location>
        <begin position="57"/>
        <end position="91"/>
    </location>
</feature>
<dbReference type="HOGENOM" id="CLU_1438942_0_0_7"/>
<organism evidence="3 4">
    <name type="scientific">Desulfurivibrio alkaliphilus (strain DSM 19089 / UNIQEM U267 / AHT2)</name>
    <dbReference type="NCBI Taxonomy" id="589865"/>
    <lineage>
        <taxon>Bacteria</taxon>
        <taxon>Pseudomonadati</taxon>
        <taxon>Thermodesulfobacteriota</taxon>
        <taxon>Desulfobulbia</taxon>
        <taxon>Desulfobulbales</taxon>
        <taxon>Desulfobulbaceae</taxon>
        <taxon>Desulfurivibrio</taxon>
    </lineage>
</organism>
<dbReference type="Proteomes" id="UP000001508">
    <property type="component" value="Chromosome"/>
</dbReference>
<evidence type="ECO:0000256" key="1">
    <source>
        <dbReference type="SAM" id="MobiDB-lite"/>
    </source>
</evidence>
<dbReference type="AlphaFoldDB" id="D6Z584"/>
<dbReference type="KEGG" id="dak:DaAHT2_0025"/>